<reference evidence="2 3" key="1">
    <citation type="journal article" date="2013" name="Genome Announc.">
        <title>Draft Genome Sequence of the Cellulolytic, Mesophilic, Anaerobic Bacterium Clostridium termitidis Strain CT1112 (DSM 5398).</title>
        <authorList>
            <person name="Lal S."/>
            <person name="Ramachandran U."/>
            <person name="Zhang X."/>
            <person name="Munir R."/>
            <person name="Sparling R."/>
            <person name="Levin D.B."/>
        </authorList>
    </citation>
    <scope>NUCLEOTIDE SEQUENCE [LARGE SCALE GENOMIC DNA]</scope>
    <source>
        <strain evidence="2 3">CT1112</strain>
    </source>
</reference>
<evidence type="ECO:0008006" key="4">
    <source>
        <dbReference type="Google" id="ProtNLM"/>
    </source>
</evidence>
<dbReference type="eggNOG" id="ENOG50337EY">
    <property type="taxonomic scope" value="Bacteria"/>
</dbReference>
<dbReference type="PATRIC" id="fig|1195236.3.peg.64"/>
<name>S0FQV1_RUMCE</name>
<feature type="transmembrane region" description="Helical" evidence="1">
    <location>
        <begin position="146"/>
        <end position="164"/>
    </location>
</feature>
<feature type="transmembrane region" description="Helical" evidence="1">
    <location>
        <begin position="220"/>
        <end position="238"/>
    </location>
</feature>
<dbReference type="STRING" id="1195236.CTER_0063"/>
<evidence type="ECO:0000256" key="1">
    <source>
        <dbReference type="SAM" id="Phobius"/>
    </source>
</evidence>
<keyword evidence="1" id="KW-0812">Transmembrane</keyword>
<keyword evidence="1" id="KW-0472">Membrane</keyword>
<feature type="transmembrane region" description="Helical" evidence="1">
    <location>
        <begin position="170"/>
        <end position="189"/>
    </location>
</feature>
<keyword evidence="1" id="KW-1133">Transmembrane helix</keyword>
<feature type="transmembrane region" description="Helical" evidence="1">
    <location>
        <begin position="46"/>
        <end position="66"/>
    </location>
</feature>
<dbReference type="RefSeq" id="WP_004622778.1">
    <property type="nucleotide sequence ID" value="NZ_AORV01000002.1"/>
</dbReference>
<dbReference type="Proteomes" id="UP000014155">
    <property type="component" value="Unassembled WGS sequence"/>
</dbReference>
<keyword evidence="3" id="KW-1185">Reference proteome</keyword>
<gene>
    <name evidence="2" type="ORF">CTER_0063</name>
</gene>
<dbReference type="EMBL" id="AORV01000002">
    <property type="protein sequence ID" value="EMS74217.1"/>
    <property type="molecule type" value="Genomic_DNA"/>
</dbReference>
<evidence type="ECO:0000313" key="2">
    <source>
        <dbReference type="EMBL" id="EMS74217.1"/>
    </source>
</evidence>
<protein>
    <recommendedName>
        <fullName evidence="4">ABC-2 family transporter protein</fullName>
    </recommendedName>
</protein>
<accession>S0FQV1</accession>
<feature type="transmembrane region" description="Helical" evidence="1">
    <location>
        <begin position="20"/>
        <end position="40"/>
    </location>
</feature>
<proteinExistence type="predicted"/>
<dbReference type="AlphaFoldDB" id="S0FQV1"/>
<sequence length="245" mass="26883">MRLKSVVKYYLSDIKTSVMIFYIIMAVGVSMIGIIVNVSAGEGESYSGGGEMAAMIFLFIAGLNSFKQNFLFLSINSIPRKLQFKGFLLAALTVCGAMAAIDTAYSNIFSMFFDYRSTFLQIYGSWAAVTSGAVVILVTFLWDITIYLSAYIGGYLITSLYYRMSKLTKIAVSIGVPVWFTIVLPIIDATVTEGRIFKYIGNVFLIFGGLKYGVNPYIPVLSLTVEAAVVAVLCFMLVKTATVKE</sequence>
<comment type="caution">
    <text evidence="2">The sequence shown here is derived from an EMBL/GenBank/DDBJ whole genome shotgun (WGS) entry which is preliminary data.</text>
</comment>
<evidence type="ECO:0000313" key="3">
    <source>
        <dbReference type="Proteomes" id="UP000014155"/>
    </source>
</evidence>
<organism evidence="2 3">
    <name type="scientific">Ruminiclostridium cellobioparum subsp. termitidis CT1112</name>
    <dbReference type="NCBI Taxonomy" id="1195236"/>
    <lineage>
        <taxon>Bacteria</taxon>
        <taxon>Bacillati</taxon>
        <taxon>Bacillota</taxon>
        <taxon>Clostridia</taxon>
        <taxon>Eubacteriales</taxon>
        <taxon>Oscillospiraceae</taxon>
        <taxon>Ruminiclostridium</taxon>
    </lineage>
</organism>
<feature type="transmembrane region" description="Helical" evidence="1">
    <location>
        <begin position="87"/>
        <end position="108"/>
    </location>
</feature>